<organism evidence="13 14">
    <name type="scientific">Blochmanniella floridana</name>
    <dbReference type="NCBI Taxonomy" id="203907"/>
    <lineage>
        <taxon>Bacteria</taxon>
        <taxon>Pseudomonadati</taxon>
        <taxon>Pseudomonadota</taxon>
        <taxon>Gammaproteobacteria</taxon>
        <taxon>Enterobacterales</taxon>
        <taxon>Enterobacteriaceae</taxon>
        <taxon>ant endosymbionts</taxon>
        <taxon>Candidatus Blochmanniella</taxon>
    </lineage>
</organism>
<evidence type="ECO:0000256" key="1">
    <source>
        <dbReference type="ARBA" id="ARBA00001933"/>
    </source>
</evidence>
<dbReference type="GO" id="GO:0046872">
    <property type="term" value="F:metal ion binding"/>
    <property type="evidence" value="ECO:0007669"/>
    <property type="project" value="UniProtKB-KW"/>
</dbReference>
<dbReference type="EMBL" id="BX248583">
    <property type="protein sequence ID" value="CAD83220.1"/>
    <property type="molecule type" value="Genomic_DNA"/>
</dbReference>
<evidence type="ECO:0000256" key="9">
    <source>
        <dbReference type="ARBA" id="ARBA00023014"/>
    </source>
</evidence>
<reference evidence="13 14" key="1">
    <citation type="journal article" date="2003" name="Proc. Natl. Acad. Sci. U.S.A.">
        <title>The genome sequence of Blochmannia floridanus: comparative analysis of reduced genomes.</title>
        <authorList>
            <person name="Gil R."/>
            <person name="Silva F.J."/>
            <person name="Zientz E."/>
            <person name="Delmotte F."/>
            <person name="Gonzalez-Candelas F."/>
            <person name="Latorre A."/>
            <person name="Rausell C."/>
            <person name="Kramerbeek J."/>
            <person name="Gadau J."/>
            <person name="Hoelldobler B."/>
            <person name="van Ham R.C.H.J."/>
            <person name="Gross R."/>
            <person name="Moya A."/>
        </authorList>
    </citation>
    <scope>NUCLEOTIDE SEQUENCE [LARGE SCALE GENOMIC DNA]</scope>
</reference>
<comment type="cofactor">
    <cofactor evidence="1 11">
        <name>pyridoxal 5'-phosphate</name>
        <dbReference type="ChEBI" id="CHEBI:597326"/>
    </cofactor>
</comment>
<evidence type="ECO:0000256" key="8">
    <source>
        <dbReference type="ARBA" id="ARBA00023004"/>
    </source>
</evidence>
<evidence type="ECO:0000256" key="6">
    <source>
        <dbReference type="ARBA" id="ARBA00022723"/>
    </source>
</evidence>
<dbReference type="KEGG" id="bfl:Bfl534"/>
<keyword evidence="5" id="KW-0001">2Fe-2S</keyword>
<dbReference type="PANTHER" id="PTHR11601:SF34">
    <property type="entry name" value="CYSTEINE DESULFURASE"/>
    <property type="match status" value="1"/>
</dbReference>
<proteinExistence type="inferred from homology"/>
<evidence type="ECO:0000256" key="11">
    <source>
        <dbReference type="RuleBase" id="RU004504"/>
    </source>
</evidence>
<evidence type="ECO:0000259" key="12">
    <source>
        <dbReference type="Pfam" id="PF00266"/>
    </source>
</evidence>
<dbReference type="OrthoDB" id="9808002at2"/>
<dbReference type="Gene3D" id="3.90.1150.10">
    <property type="entry name" value="Aspartate Aminotransferase, domain 1"/>
    <property type="match status" value="1"/>
</dbReference>
<keyword evidence="6" id="KW-0479">Metal-binding</keyword>
<feature type="domain" description="Aminotransferase class V" evidence="12">
    <location>
        <begin position="5"/>
        <end position="376"/>
    </location>
</feature>
<dbReference type="InterPro" id="IPR015424">
    <property type="entry name" value="PyrdxlP-dep_Trfase"/>
</dbReference>
<dbReference type="PROSITE" id="PS00595">
    <property type="entry name" value="AA_TRANSFER_CLASS_5"/>
    <property type="match status" value="1"/>
</dbReference>
<evidence type="ECO:0000256" key="4">
    <source>
        <dbReference type="ARBA" id="ARBA00022679"/>
    </source>
</evidence>
<dbReference type="GO" id="GO:0016829">
    <property type="term" value="F:lyase activity"/>
    <property type="evidence" value="ECO:0007669"/>
    <property type="project" value="UniProtKB-KW"/>
</dbReference>
<evidence type="ECO:0000256" key="3">
    <source>
        <dbReference type="ARBA" id="ARBA00012239"/>
    </source>
</evidence>
<evidence type="ECO:0000256" key="2">
    <source>
        <dbReference type="ARBA" id="ARBA00006490"/>
    </source>
</evidence>
<comment type="catalytic activity">
    <reaction evidence="10">
        <text>(sulfur carrier)-H + L-cysteine = (sulfur carrier)-SH + L-alanine</text>
        <dbReference type="Rhea" id="RHEA:43892"/>
        <dbReference type="Rhea" id="RHEA-COMP:14737"/>
        <dbReference type="Rhea" id="RHEA-COMP:14739"/>
        <dbReference type="ChEBI" id="CHEBI:29917"/>
        <dbReference type="ChEBI" id="CHEBI:35235"/>
        <dbReference type="ChEBI" id="CHEBI:57972"/>
        <dbReference type="ChEBI" id="CHEBI:64428"/>
        <dbReference type="EC" id="2.8.1.7"/>
    </reaction>
</comment>
<evidence type="ECO:0000313" key="13">
    <source>
        <dbReference type="EMBL" id="CAD83220.1"/>
    </source>
</evidence>
<dbReference type="GO" id="GO:0051537">
    <property type="term" value="F:2 iron, 2 sulfur cluster binding"/>
    <property type="evidence" value="ECO:0007669"/>
    <property type="project" value="UniProtKB-KW"/>
</dbReference>
<dbReference type="AlphaFoldDB" id="Q7VRR6"/>
<accession>Q7VRR6</accession>
<evidence type="ECO:0000256" key="5">
    <source>
        <dbReference type="ARBA" id="ARBA00022714"/>
    </source>
</evidence>
<dbReference type="SUPFAM" id="SSF53383">
    <property type="entry name" value="PLP-dependent transferases"/>
    <property type="match status" value="1"/>
</dbReference>
<comment type="similarity">
    <text evidence="2">Belongs to the class-V pyridoxal-phosphate-dependent aminotransferase family. NifS/IscS subfamily.</text>
</comment>
<gene>
    <name evidence="13" type="primary">nifS</name>
    <name evidence="13" type="ordered locus">Bfl534</name>
</gene>
<dbReference type="GO" id="GO:0031071">
    <property type="term" value="F:cysteine desulfurase activity"/>
    <property type="evidence" value="ECO:0007669"/>
    <property type="project" value="UniProtKB-EC"/>
</dbReference>
<evidence type="ECO:0000256" key="10">
    <source>
        <dbReference type="ARBA" id="ARBA00050776"/>
    </source>
</evidence>
<dbReference type="InterPro" id="IPR016454">
    <property type="entry name" value="Cysteine_dSase"/>
</dbReference>
<dbReference type="STRING" id="203907.Bfl534"/>
<keyword evidence="13" id="KW-0456">Lyase</keyword>
<name>Q7VRR6_BLOFL</name>
<dbReference type="InterPro" id="IPR015421">
    <property type="entry name" value="PyrdxlP-dep_Trfase_major"/>
</dbReference>
<dbReference type="InterPro" id="IPR020578">
    <property type="entry name" value="Aminotrans_V_PyrdxlP_BS"/>
</dbReference>
<dbReference type="InterPro" id="IPR000192">
    <property type="entry name" value="Aminotrans_V_dom"/>
</dbReference>
<dbReference type="Proteomes" id="UP000002192">
    <property type="component" value="Chromosome"/>
</dbReference>
<dbReference type="eggNOG" id="COG1104">
    <property type="taxonomic scope" value="Bacteria"/>
</dbReference>
<dbReference type="EC" id="2.8.1.7" evidence="3"/>
<keyword evidence="8" id="KW-0408">Iron</keyword>
<evidence type="ECO:0000313" key="14">
    <source>
        <dbReference type="Proteomes" id="UP000002192"/>
    </source>
</evidence>
<keyword evidence="4" id="KW-0808">Transferase</keyword>
<keyword evidence="9" id="KW-0411">Iron-sulfur</keyword>
<dbReference type="NCBIfam" id="NF010611">
    <property type="entry name" value="PRK14012.1"/>
    <property type="match status" value="1"/>
</dbReference>
<dbReference type="InterPro" id="IPR015422">
    <property type="entry name" value="PyrdxlP-dep_Trfase_small"/>
</dbReference>
<dbReference type="PANTHER" id="PTHR11601">
    <property type="entry name" value="CYSTEINE DESULFURYLASE FAMILY MEMBER"/>
    <property type="match status" value="1"/>
</dbReference>
<dbReference type="FunFam" id="3.40.640.10:FF:000003">
    <property type="entry name" value="Cysteine desulfurase IscS"/>
    <property type="match status" value="1"/>
</dbReference>
<protein>
    <recommendedName>
        <fullName evidence="3">cysteine desulfurase</fullName>
        <ecNumber evidence="3">2.8.1.7</ecNumber>
    </recommendedName>
</protein>
<dbReference type="PIRSF" id="PIRSF005572">
    <property type="entry name" value="NifS"/>
    <property type="match status" value="1"/>
</dbReference>
<dbReference type="Pfam" id="PF00266">
    <property type="entry name" value="Aminotran_5"/>
    <property type="match status" value="1"/>
</dbReference>
<sequence length="395" mass="44131">MKLPIYFDYAATTPVDPRVVEKMMQYFTLDGVFGNPASRSHYYGWKAEEAIDLSRKYIAELIGSKLDEIIFTSGATESINLAIKGIAQANYKKGKHIITSMTEHVAVLDTCQYLENQGFEITRITPRSDGLIDLNQISCALRDDTILLSIMHVNNEIGIIQDIMEFGKLCRDNNIIFHVDATQSVGKLDIDLSVLPVDLMSFSAHKLYGPKGIGVLYIRKYNNVDDGNLLNINIMTQIHGGGHEYGIRSGTLPVHQIVGMAEACRIAKKEMKTEMSYLKKMRDRLWMGLQQIEGIVVNGNLNSSIGTLLNVSFRNIDGETLMIALKDFALSSGSACTSNMVQVSHVLQSIGLHNALVYNSLRFSLGRFTTEEEIDYAIHQVVMTVMKLNEMIHLL</sequence>
<dbReference type="HOGENOM" id="CLU_003433_0_2_6"/>
<dbReference type="Gene3D" id="3.40.640.10">
    <property type="entry name" value="Type I PLP-dependent aspartate aminotransferase-like (Major domain)"/>
    <property type="match status" value="1"/>
</dbReference>
<keyword evidence="7" id="KW-0663">Pyridoxal phosphate</keyword>
<evidence type="ECO:0000256" key="7">
    <source>
        <dbReference type="ARBA" id="ARBA00022898"/>
    </source>
</evidence>
<keyword evidence="14" id="KW-1185">Reference proteome</keyword>